<reference evidence="2" key="1">
    <citation type="submission" date="2021-03" db="EMBL/GenBank/DDBJ databases">
        <authorList>
            <person name="Bekaert M."/>
        </authorList>
    </citation>
    <scope>NUCLEOTIDE SEQUENCE</scope>
</reference>
<name>A0A8S3SBJ3_MYTED</name>
<dbReference type="PROSITE" id="PS50041">
    <property type="entry name" value="C_TYPE_LECTIN_2"/>
    <property type="match status" value="1"/>
</dbReference>
<evidence type="ECO:0000259" key="1">
    <source>
        <dbReference type="PROSITE" id="PS50041"/>
    </source>
</evidence>
<dbReference type="OrthoDB" id="10400313at2759"/>
<proteinExistence type="predicted"/>
<dbReference type="InterPro" id="IPR001304">
    <property type="entry name" value="C-type_lectin-like"/>
</dbReference>
<dbReference type="InterPro" id="IPR016187">
    <property type="entry name" value="CTDL_fold"/>
</dbReference>
<keyword evidence="3" id="KW-1185">Reference proteome</keyword>
<dbReference type="EMBL" id="CAJPWZ010001443">
    <property type="protein sequence ID" value="CAG2215452.1"/>
    <property type="molecule type" value="Genomic_DNA"/>
</dbReference>
<dbReference type="Proteomes" id="UP000683360">
    <property type="component" value="Unassembled WGS sequence"/>
</dbReference>
<sequence>MNRRQEIFLIIQEQQKMFLTIRVFFLKMFIIPVLSESGIELISAQHIPEYDNKYEETNAVETYHVKFVLECAVQCSSHKCCISFFHNKLTGSCILHSDPFVYTIMTLSEEGWSFYLTRERLGRCPIDFFYCRELDICYQFGPTIPAIDVHNASVCPGNDLLRIDSEEKKEYIKLVTADVGLVYNAGICIQGKNTGAGWVYNDGSQMEYFDWKRYEPSGLSNVIMMHRYLNYKWAVPLNDSVCSYIFISAAMNLLVLRFLTLNSEDERQDELEAAIAAQDAVHLEGDVITGNAGVVERHMNRRQEIFLIIQEQQKMFLTIRVFFLTMFIIPILSESGIELISAQHIPEYDNKYEETNAVETYHVKFVLECAVQCSSHKCCISFFHNRLTGSCILHSDPFVYTIMTLSEEGWSFYLTRKRLGRCPIDFFYCRELDICYQFGPTIQAIDVHNASVCPGNDLLRIDSEEKKEYIKLVTADVGLVYNAGICIQGKNTGAGWVYNDGSQMEYFDWARYEPSGLSNVIMVHRYVNYQWAVPRHDSVCSYICEHL</sequence>
<gene>
    <name evidence="2" type="ORF">MEDL_29215</name>
</gene>
<comment type="caution">
    <text evidence="2">The sequence shown here is derived from an EMBL/GenBank/DDBJ whole genome shotgun (WGS) entry which is preliminary data.</text>
</comment>
<dbReference type="InterPro" id="IPR016186">
    <property type="entry name" value="C-type_lectin-like/link_sf"/>
</dbReference>
<accession>A0A8S3SBJ3</accession>
<evidence type="ECO:0000313" key="2">
    <source>
        <dbReference type="EMBL" id="CAG2215452.1"/>
    </source>
</evidence>
<dbReference type="SUPFAM" id="SSF56436">
    <property type="entry name" value="C-type lectin-like"/>
    <property type="match status" value="2"/>
</dbReference>
<feature type="domain" description="C-type lectin" evidence="1">
    <location>
        <begin position="435"/>
        <end position="545"/>
    </location>
</feature>
<organism evidence="2 3">
    <name type="scientific">Mytilus edulis</name>
    <name type="common">Blue mussel</name>
    <dbReference type="NCBI Taxonomy" id="6550"/>
    <lineage>
        <taxon>Eukaryota</taxon>
        <taxon>Metazoa</taxon>
        <taxon>Spiralia</taxon>
        <taxon>Lophotrochozoa</taxon>
        <taxon>Mollusca</taxon>
        <taxon>Bivalvia</taxon>
        <taxon>Autobranchia</taxon>
        <taxon>Pteriomorphia</taxon>
        <taxon>Mytilida</taxon>
        <taxon>Mytiloidea</taxon>
        <taxon>Mytilidae</taxon>
        <taxon>Mytilinae</taxon>
        <taxon>Mytilus</taxon>
    </lineage>
</organism>
<dbReference type="AlphaFoldDB" id="A0A8S3SBJ3"/>
<dbReference type="Gene3D" id="3.10.100.10">
    <property type="entry name" value="Mannose-Binding Protein A, subunit A"/>
    <property type="match status" value="2"/>
</dbReference>
<evidence type="ECO:0000313" key="3">
    <source>
        <dbReference type="Proteomes" id="UP000683360"/>
    </source>
</evidence>
<protein>
    <submittedName>
        <fullName evidence="2">KCNK9</fullName>
    </submittedName>
</protein>